<proteinExistence type="predicted"/>
<feature type="signal peptide" evidence="1">
    <location>
        <begin position="1"/>
        <end position="27"/>
    </location>
</feature>
<keyword evidence="1" id="KW-0732">Signal</keyword>
<keyword evidence="3" id="KW-1185">Reference proteome</keyword>
<dbReference type="RefSeq" id="WP_136959279.1">
    <property type="nucleotide sequence ID" value="NZ_CP039690.1"/>
</dbReference>
<dbReference type="Proteomes" id="UP000298781">
    <property type="component" value="Chromosome"/>
</dbReference>
<feature type="chain" id="PRO_5020583608" evidence="1">
    <location>
        <begin position="28"/>
        <end position="349"/>
    </location>
</feature>
<protein>
    <submittedName>
        <fullName evidence="2">Esterase</fullName>
    </submittedName>
</protein>
<dbReference type="AlphaFoldDB" id="A0A4D7B6M5"/>
<dbReference type="PANTHER" id="PTHR43194">
    <property type="entry name" value="HYDROLASE ALPHA/BETA FOLD FAMILY"/>
    <property type="match status" value="1"/>
</dbReference>
<dbReference type="CDD" id="cd12808">
    <property type="entry name" value="Esterase_713_like-1"/>
    <property type="match status" value="1"/>
</dbReference>
<name>A0A4D7B6M5_9HYPH</name>
<sequence length="349" mass="38343">MSRLPSVRSLVAALAFGGLGFAIPAVAEEPALEIVGMGSFHVGGRLAEVSGQPPRDIVFTPGAPPARIDPNGLYAVEQMYAQWFKPRTERGRVPILLWHGGGLSGVTYETTPDGREGWVNWFLRRGWTVYNSDAVERGRSGWASPDVWPAPALHLPVGNPFERFRIGQGEGSYSHDPAKRRVLPGNQFPTEAYDQFPRQLSPRWTTTDQPTIAAYIALVDKVCPCVIVFHSQAGQFGFRVAQARPDKVMALVAVEPSSVGDPARVDVLKAVPTLMLYGDFIEQDPRWPTIRRTGIGFAERIRAAGGHADVVDLPAAGIRGNSHMIMMDRNSSEVAQVIQTWLQQKGLWR</sequence>
<accession>A0A4D7B6M5</accession>
<dbReference type="EMBL" id="CP039690">
    <property type="protein sequence ID" value="QCI63822.1"/>
    <property type="molecule type" value="Genomic_DNA"/>
</dbReference>
<dbReference type="PANTHER" id="PTHR43194:SF5">
    <property type="entry name" value="PIMELOYL-[ACYL-CARRIER PROTEIN] METHYL ESTER ESTERASE"/>
    <property type="match status" value="1"/>
</dbReference>
<dbReference type="KEGG" id="pstg:E8M01_05920"/>
<dbReference type="InterPro" id="IPR029058">
    <property type="entry name" value="AB_hydrolase_fold"/>
</dbReference>
<dbReference type="Gene3D" id="3.40.50.1820">
    <property type="entry name" value="alpha/beta hydrolase"/>
    <property type="match status" value="1"/>
</dbReference>
<dbReference type="OrthoDB" id="7820973at2"/>
<evidence type="ECO:0000256" key="1">
    <source>
        <dbReference type="SAM" id="SignalP"/>
    </source>
</evidence>
<dbReference type="SUPFAM" id="SSF53474">
    <property type="entry name" value="alpha/beta-Hydrolases"/>
    <property type="match status" value="1"/>
</dbReference>
<gene>
    <name evidence="2" type="ORF">E8M01_05920</name>
</gene>
<evidence type="ECO:0000313" key="3">
    <source>
        <dbReference type="Proteomes" id="UP000298781"/>
    </source>
</evidence>
<dbReference type="InterPro" id="IPR050228">
    <property type="entry name" value="Carboxylesterase_BioH"/>
</dbReference>
<organism evidence="2 3">
    <name type="scientific">Phreatobacter stygius</name>
    <dbReference type="NCBI Taxonomy" id="1940610"/>
    <lineage>
        <taxon>Bacteria</taxon>
        <taxon>Pseudomonadati</taxon>
        <taxon>Pseudomonadota</taxon>
        <taxon>Alphaproteobacteria</taxon>
        <taxon>Hyphomicrobiales</taxon>
        <taxon>Phreatobacteraceae</taxon>
        <taxon>Phreatobacter</taxon>
    </lineage>
</organism>
<reference evidence="2 3" key="1">
    <citation type="submission" date="2019-04" db="EMBL/GenBank/DDBJ databases">
        <title>Phreatobacter aquaticus sp. nov.</title>
        <authorList>
            <person name="Choi A."/>
        </authorList>
    </citation>
    <scope>NUCLEOTIDE SEQUENCE [LARGE SCALE GENOMIC DNA]</scope>
    <source>
        <strain evidence="2 3">KCTC 52518</strain>
    </source>
</reference>
<evidence type="ECO:0000313" key="2">
    <source>
        <dbReference type="EMBL" id="QCI63822.1"/>
    </source>
</evidence>